<dbReference type="InterPro" id="IPR020097">
    <property type="entry name" value="PsdUridine_synth_TruA_a/b_dom"/>
</dbReference>
<sequence length="263" mass="30295">MPYICSHTKLTFQLRYFIEIAYNGTNYHGWQLQPNAITVQELINKAIATIFRTDINVVGAGRTDTGVHSEQLFAHLDLEVEFNVNEFKYKVNSLLPNDIAVLDIRRVLDDAHARFNATSRSYEYRMFLGKNPFLIDTSLQLINKKLNIDKMNEAARILLTYTNFKCFSRSNSDVKTYNCDITIAEWKQTNQQLIFYITADRFLRNMVRAIVGTLMEVGTGKTTIEEFKKIIESEDRRNAGPSAPAHGLFLTQVSYPKKIFIDE</sequence>
<dbReference type="GO" id="GO:0031119">
    <property type="term" value="P:tRNA pseudouridine synthesis"/>
    <property type="evidence" value="ECO:0007669"/>
    <property type="project" value="UniProtKB-UniRule"/>
</dbReference>
<comment type="similarity">
    <text evidence="1 4 7">Belongs to the tRNA pseudouridine synthase TruA family.</text>
</comment>
<feature type="active site" description="Nucleophile" evidence="4 5">
    <location>
        <position position="64"/>
    </location>
</feature>
<gene>
    <name evidence="4" type="primary">truA</name>
    <name evidence="9" type="ORF">SAMN04488111_2989</name>
</gene>
<evidence type="ECO:0000313" key="9">
    <source>
        <dbReference type="EMBL" id="SNR76957.1"/>
    </source>
</evidence>
<evidence type="ECO:0000256" key="5">
    <source>
        <dbReference type="PIRSR" id="PIRSR001430-1"/>
    </source>
</evidence>
<dbReference type="SUPFAM" id="SSF55120">
    <property type="entry name" value="Pseudouridine synthase"/>
    <property type="match status" value="1"/>
</dbReference>
<evidence type="ECO:0000256" key="3">
    <source>
        <dbReference type="ARBA" id="ARBA00023235"/>
    </source>
</evidence>
<keyword evidence="10" id="KW-1185">Reference proteome</keyword>
<feature type="binding site" evidence="4 6">
    <location>
        <position position="122"/>
    </location>
    <ligand>
        <name>substrate</name>
    </ligand>
</feature>
<dbReference type="AlphaFoldDB" id="A0A238Z0R2"/>
<evidence type="ECO:0000256" key="1">
    <source>
        <dbReference type="ARBA" id="ARBA00009375"/>
    </source>
</evidence>
<dbReference type="InterPro" id="IPR020103">
    <property type="entry name" value="PsdUridine_synth_cat_dom_sf"/>
</dbReference>
<name>A0A238Z0R2_9FLAO</name>
<dbReference type="CDD" id="cd02570">
    <property type="entry name" value="PseudoU_synth_EcTruA"/>
    <property type="match status" value="1"/>
</dbReference>
<dbReference type="HAMAP" id="MF_00171">
    <property type="entry name" value="TruA"/>
    <property type="match status" value="1"/>
</dbReference>
<dbReference type="RefSeq" id="WP_245857019.1">
    <property type="nucleotide sequence ID" value="NZ_FZNX01000005.1"/>
</dbReference>
<evidence type="ECO:0000256" key="7">
    <source>
        <dbReference type="RuleBase" id="RU003792"/>
    </source>
</evidence>
<comment type="caution">
    <text evidence="4">Lacks conserved residue(s) required for the propagation of feature annotation.</text>
</comment>
<feature type="domain" description="Pseudouridine synthase I TruA alpha/beta" evidence="8">
    <location>
        <begin position="162"/>
        <end position="256"/>
    </location>
</feature>
<dbReference type="PANTHER" id="PTHR11142:SF0">
    <property type="entry name" value="TRNA PSEUDOURIDINE SYNTHASE-LIKE 1"/>
    <property type="match status" value="1"/>
</dbReference>
<comment type="subunit">
    <text evidence="4">Homodimer.</text>
</comment>
<dbReference type="GO" id="GO:0160147">
    <property type="term" value="F:tRNA pseudouridine(38-40) synthase activity"/>
    <property type="evidence" value="ECO:0007669"/>
    <property type="project" value="UniProtKB-EC"/>
</dbReference>
<protein>
    <recommendedName>
        <fullName evidence="4">tRNA pseudouridine synthase A</fullName>
        <ecNumber evidence="4">5.4.99.12</ecNumber>
    </recommendedName>
    <alternativeName>
        <fullName evidence="4">tRNA pseudouridine(38-40) synthase</fullName>
    </alternativeName>
    <alternativeName>
        <fullName evidence="4">tRNA pseudouridylate synthase I</fullName>
    </alternativeName>
    <alternativeName>
        <fullName evidence="4">tRNA-uridine isomerase I</fullName>
    </alternativeName>
</protein>
<proteinExistence type="inferred from homology"/>
<dbReference type="Proteomes" id="UP000198412">
    <property type="component" value="Unassembled WGS sequence"/>
</dbReference>
<evidence type="ECO:0000256" key="4">
    <source>
        <dbReference type="HAMAP-Rule" id="MF_00171"/>
    </source>
</evidence>
<dbReference type="Gene3D" id="3.30.70.580">
    <property type="entry name" value="Pseudouridine synthase I, catalytic domain, N-terminal subdomain"/>
    <property type="match status" value="1"/>
</dbReference>
<evidence type="ECO:0000256" key="6">
    <source>
        <dbReference type="PIRSR" id="PIRSR001430-2"/>
    </source>
</evidence>
<dbReference type="GO" id="GO:0003723">
    <property type="term" value="F:RNA binding"/>
    <property type="evidence" value="ECO:0007669"/>
    <property type="project" value="InterPro"/>
</dbReference>
<dbReference type="Gene3D" id="3.30.70.660">
    <property type="entry name" value="Pseudouridine synthase I, catalytic domain, C-terminal subdomain"/>
    <property type="match status" value="1"/>
</dbReference>
<comment type="catalytic activity">
    <reaction evidence="4 7">
        <text>uridine(38/39/40) in tRNA = pseudouridine(38/39/40) in tRNA</text>
        <dbReference type="Rhea" id="RHEA:22376"/>
        <dbReference type="Rhea" id="RHEA-COMP:10085"/>
        <dbReference type="Rhea" id="RHEA-COMP:10087"/>
        <dbReference type="ChEBI" id="CHEBI:65314"/>
        <dbReference type="ChEBI" id="CHEBI:65315"/>
        <dbReference type="EC" id="5.4.99.12"/>
    </reaction>
</comment>
<evidence type="ECO:0000256" key="2">
    <source>
        <dbReference type="ARBA" id="ARBA00022694"/>
    </source>
</evidence>
<dbReference type="Pfam" id="PF01416">
    <property type="entry name" value="PseudoU_synth_1"/>
    <property type="match status" value="1"/>
</dbReference>
<evidence type="ECO:0000313" key="10">
    <source>
        <dbReference type="Proteomes" id="UP000198412"/>
    </source>
</evidence>
<dbReference type="NCBIfam" id="TIGR00071">
    <property type="entry name" value="hisT_truA"/>
    <property type="match status" value="1"/>
</dbReference>
<keyword evidence="2 4" id="KW-0819">tRNA processing</keyword>
<dbReference type="PANTHER" id="PTHR11142">
    <property type="entry name" value="PSEUDOURIDYLATE SYNTHASE"/>
    <property type="match status" value="1"/>
</dbReference>
<dbReference type="EC" id="5.4.99.12" evidence="4"/>
<dbReference type="EMBL" id="FZNX01000005">
    <property type="protein sequence ID" value="SNR76957.1"/>
    <property type="molecule type" value="Genomic_DNA"/>
</dbReference>
<organism evidence="9 10">
    <name type="scientific">Lutibacter flavus</name>
    <dbReference type="NCBI Taxonomy" id="691689"/>
    <lineage>
        <taxon>Bacteria</taxon>
        <taxon>Pseudomonadati</taxon>
        <taxon>Bacteroidota</taxon>
        <taxon>Flavobacteriia</taxon>
        <taxon>Flavobacteriales</taxon>
        <taxon>Flavobacteriaceae</taxon>
        <taxon>Lutibacter</taxon>
    </lineage>
</organism>
<dbReference type="FunFam" id="3.30.70.580:FF:000001">
    <property type="entry name" value="tRNA pseudouridine synthase A"/>
    <property type="match status" value="1"/>
</dbReference>
<evidence type="ECO:0000259" key="8">
    <source>
        <dbReference type="Pfam" id="PF01416"/>
    </source>
</evidence>
<comment type="function">
    <text evidence="4">Formation of pseudouridine at positions 38, 39 and 40 in the anticodon stem and loop of transfer RNAs.</text>
</comment>
<dbReference type="InterPro" id="IPR001406">
    <property type="entry name" value="PsdUridine_synth_TruA"/>
</dbReference>
<keyword evidence="3 4" id="KW-0413">Isomerase</keyword>
<dbReference type="InterPro" id="IPR020094">
    <property type="entry name" value="TruA/RsuA/RluB/E/F_N"/>
</dbReference>
<dbReference type="PIRSF" id="PIRSF001430">
    <property type="entry name" value="tRNA_psdUrid_synth"/>
    <property type="match status" value="1"/>
</dbReference>
<accession>A0A238Z0R2</accession>
<reference evidence="10" key="1">
    <citation type="submission" date="2017-06" db="EMBL/GenBank/DDBJ databases">
        <authorList>
            <person name="Varghese N."/>
            <person name="Submissions S."/>
        </authorList>
    </citation>
    <scope>NUCLEOTIDE SEQUENCE [LARGE SCALE GENOMIC DNA]</scope>
    <source>
        <strain evidence="10">DSM 27993</strain>
    </source>
</reference>
<dbReference type="InterPro" id="IPR020095">
    <property type="entry name" value="PsdUridine_synth_TruA_C"/>
</dbReference>